<dbReference type="Proteomes" id="UP000694548">
    <property type="component" value="Chromosome sgr13"/>
</dbReference>
<dbReference type="Ensembl" id="ENSNFUT00015050062.1">
    <property type="protein sequence ID" value="ENSNFUP00015047972.1"/>
    <property type="gene ID" value="ENSNFUG00015022637.1"/>
</dbReference>
<keyword evidence="3" id="KW-1185">Reference proteome</keyword>
<sequence length="49" mass="5368">MATTDSGVKPLQNAMKMAKTAIQLDGDNKHKVDQQEHKPEESAGSNCRQ</sequence>
<name>A0A8C6PSZ2_NOTFU</name>
<proteinExistence type="predicted"/>
<reference evidence="2" key="1">
    <citation type="submission" date="2014-08" db="EMBL/GenBank/DDBJ databases">
        <authorList>
            <person name="Senf B."/>
            <person name="Petzold A."/>
            <person name="Downie B.R."/>
            <person name="Koch P."/>
            <person name="Platzer M."/>
        </authorList>
    </citation>
    <scope>NUCLEOTIDE SEQUENCE [LARGE SCALE GENOMIC DNA]</scope>
    <source>
        <strain evidence="2">GRZ</strain>
    </source>
</reference>
<organism evidence="2 3">
    <name type="scientific">Nothobranchius furzeri</name>
    <name type="common">Turquoise killifish</name>
    <dbReference type="NCBI Taxonomy" id="105023"/>
    <lineage>
        <taxon>Eukaryota</taxon>
        <taxon>Metazoa</taxon>
        <taxon>Chordata</taxon>
        <taxon>Craniata</taxon>
        <taxon>Vertebrata</taxon>
        <taxon>Euteleostomi</taxon>
        <taxon>Actinopterygii</taxon>
        <taxon>Neopterygii</taxon>
        <taxon>Teleostei</taxon>
        <taxon>Neoteleostei</taxon>
        <taxon>Acanthomorphata</taxon>
        <taxon>Ovalentaria</taxon>
        <taxon>Atherinomorphae</taxon>
        <taxon>Cyprinodontiformes</taxon>
        <taxon>Nothobranchiidae</taxon>
        <taxon>Nothobranchius</taxon>
    </lineage>
</organism>
<evidence type="ECO:0000313" key="3">
    <source>
        <dbReference type="Proteomes" id="UP000694548"/>
    </source>
</evidence>
<reference evidence="2" key="2">
    <citation type="submission" date="2025-08" db="UniProtKB">
        <authorList>
            <consortium name="Ensembl"/>
        </authorList>
    </citation>
    <scope>IDENTIFICATION</scope>
</reference>
<accession>A0A8C6PSZ2</accession>
<reference evidence="2" key="3">
    <citation type="submission" date="2025-09" db="UniProtKB">
        <authorList>
            <consortium name="Ensembl"/>
        </authorList>
    </citation>
    <scope>IDENTIFICATION</scope>
</reference>
<protein>
    <submittedName>
        <fullName evidence="2">Uncharacterized protein</fullName>
    </submittedName>
</protein>
<evidence type="ECO:0000313" key="2">
    <source>
        <dbReference type="Ensembl" id="ENSNFUP00015047972.1"/>
    </source>
</evidence>
<feature type="compositionally biased region" description="Basic and acidic residues" evidence="1">
    <location>
        <begin position="26"/>
        <end position="41"/>
    </location>
</feature>
<evidence type="ECO:0000256" key="1">
    <source>
        <dbReference type="SAM" id="MobiDB-lite"/>
    </source>
</evidence>
<feature type="region of interest" description="Disordered" evidence="1">
    <location>
        <begin position="1"/>
        <end position="49"/>
    </location>
</feature>
<dbReference type="AlphaFoldDB" id="A0A8C6PSZ2"/>
<dbReference type="GeneTree" id="ENSGT00940000178458"/>